<dbReference type="Gene3D" id="1.10.443.10">
    <property type="entry name" value="Intergrase catalytic core"/>
    <property type="match status" value="1"/>
</dbReference>
<dbReference type="GO" id="GO:0006310">
    <property type="term" value="P:DNA recombination"/>
    <property type="evidence" value="ECO:0007669"/>
    <property type="project" value="UniProtKB-KW"/>
</dbReference>
<keyword evidence="1" id="KW-0233">DNA recombination</keyword>
<organism evidence="2 3">
    <name type="scientific">Terrisporobacter muris</name>
    <dbReference type="NCBI Taxonomy" id="2963284"/>
    <lineage>
        <taxon>Bacteria</taxon>
        <taxon>Bacillati</taxon>
        <taxon>Bacillota</taxon>
        <taxon>Clostridia</taxon>
        <taxon>Peptostreptococcales</taxon>
        <taxon>Peptostreptococcaceae</taxon>
        <taxon>Terrisporobacter</taxon>
    </lineage>
</organism>
<dbReference type="GO" id="GO:0015074">
    <property type="term" value="P:DNA integration"/>
    <property type="evidence" value="ECO:0007669"/>
    <property type="project" value="InterPro"/>
</dbReference>
<evidence type="ECO:0000313" key="2">
    <source>
        <dbReference type="EMBL" id="MCR1822351.1"/>
    </source>
</evidence>
<dbReference type="RefSeq" id="WP_257560256.1">
    <property type="nucleotide sequence ID" value="NZ_JANKBY010000050.1"/>
</dbReference>
<evidence type="ECO:0000256" key="1">
    <source>
        <dbReference type="ARBA" id="ARBA00023172"/>
    </source>
</evidence>
<sequence>KVEHPLIIDTKLDNCFLVELLDGFYKSDLFSSRRLYNNYDFARKFYESYDKFSNFKHITDFNYKVFEKQFDFYKENKAELKALIKFYIYIHSIYEDIFKPTDPVDILWMTTDSRFINQYNDGFRLVDINPIESFPANDRWKVRPNGQEKFTTKINVTNYLAFNFTKINYAEYIPFAKDFIWTSTHTLPTRVTIFYYIIEFLNFIYEHKTLNINKKNNSDYNKITAAEIVSYLGYISDKDSLHVYNDKILSIRNFLKKNYFEVELAVFDFLVHGGTHTPSGSKSIPENELKKLDKHLLELSYTSDTYYVYYTIFRLALDTNFRINYLLSITTDSIKEAMKKGQYYIEAITKTSNKEKVKENISKYAYRYLENAIEKTKNLRDKSPKEYENFVFLYDMQRGNLKVTMPISANVFNTFLKHECNNIGLPIYTAENLRDTSITRAFDYAQENGLSHQETELLVRGKRSIKLKHYYDALESKLFVEATYGIIIGNVDLKGQILETTDSSSFSKDEMMDDGCGFCREKECRIHEDIGCPMCKFFIVTLDRIPFYQKKLQQLDIAIENETIEHEKDHIKAIKGLYAAYLAKLYELKQKLKL</sequence>
<dbReference type="SUPFAM" id="SSF56349">
    <property type="entry name" value="DNA breaking-rejoining enzymes"/>
    <property type="match status" value="1"/>
</dbReference>
<name>A0A9X2ME90_9FIRM</name>
<reference evidence="2" key="1">
    <citation type="submission" date="2022-07" db="EMBL/GenBank/DDBJ databases">
        <title>Enhanced cultured diversity of the mouse gut microbiota enables custom-made synthetic communities.</title>
        <authorList>
            <person name="Afrizal A."/>
        </authorList>
    </citation>
    <scope>NUCLEOTIDE SEQUENCE</scope>
    <source>
        <strain evidence="2">DSM 29186</strain>
    </source>
</reference>
<dbReference type="GO" id="GO:0003677">
    <property type="term" value="F:DNA binding"/>
    <property type="evidence" value="ECO:0007669"/>
    <property type="project" value="InterPro"/>
</dbReference>
<gene>
    <name evidence="2" type="ORF">NSA58_06075</name>
</gene>
<keyword evidence="3" id="KW-1185">Reference proteome</keyword>
<dbReference type="InterPro" id="IPR011010">
    <property type="entry name" value="DNA_brk_join_enz"/>
</dbReference>
<dbReference type="Proteomes" id="UP001140817">
    <property type="component" value="Unassembled WGS sequence"/>
</dbReference>
<comment type="caution">
    <text evidence="2">The sequence shown here is derived from an EMBL/GenBank/DDBJ whole genome shotgun (WGS) entry which is preliminary data.</text>
</comment>
<accession>A0A9X2ME90</accession>
<dbReference type="EMBL" id="JANKBY010000050">
    <property type="protein sequence ID" value="MCR1822351.1"/>
    <property type="molecule type" value="Genomic_DNA"/>
</dbReference>
<feature type="non-terminal residue" evidence="2">
    <location>
        <position position="1"/>
    </location>
</feature>
<dbReference type="AlphaFoldDB" id="A0A9X2ME90"/>
<protein>
    <submittedName>
        <fullName evidence="2">Uncharacterized protein</fullName>
    </submittedName>
</protein>
<evidence type="ECO:0000313" key="3">
    <source>
        <dbReference type="Proteomes" id="UP001140817"/>
    </source>
</evidence>
<proteinExistence type="predicted"/>
<dbReference type="InterPro" id="IPR013762">
    <property type="entry name" value="Integrase-like_cat_sf"/>
</dbReference>